<name>A0A9P8V213_9PEZI</name>
<dbReference type="AlphaFoldDB" id="A0A9P8V213"/>
<dbReference type="OrthoDB" id="4359806at2759"/>
<dbReference type="EMBL" id="JAGSXJ010000035">
    <property type="protein sequence ID" value="KAH6667053.1"/>
    <property type="molecule type" value="Genomic_DNA"/>
</dbReference>
<dbReference type="Proteomes" id="UP000770015">
    <property type="component" value="Unassembled WGS sequence"/>
</dbReference>
<sequence length="272" mass="30539">MALAAAALSATASAQLGFGRPPNPMDKAKATVVEDFVWRDPFTEETASLYTPTCEVEATFPAEQYTLHQLWDKAPRGLWSWGQGLKEFWHDKEYPGSWSGLDRHGWDRNVLLMHYDKVPSIVREWIEEQDRTDSPDNGLFAIFDKPADQHQRVDDRVVVPKDGPMDRELDSNRVILFAPGALNVILPLFVAEASKCKVIRTHGRNAADNVLPDTLINLSNYSVEPADGKVVAWPIEHTRPNLKNSERTIQITIKAQALKAKAKAEESAKEEL</sequence>
<accession>A0A9P8V213</accession>
<comment type="caution">
    <text evidence="1">The sequence shown here is derived from an EMBL/GenBank/DDBJ whole genome shotgun (WGS) entry which is preliminary data.</text>
</comment>
<proteinExistence type="predicted"/>
<organism evidence="1 2">
    <name type="scientific">Plectosphaerella plurivora</name>
    <dbReference type="NCBI Taxonomy" id="936078"/>
    <lineage>
        <taxon>Eukaryota</taxon>
        <taxon>Fungi</taxon>
        <taxon>Dikarya</taxon>
        <taxon>Ascomycota</taxon>
        <taxon>Pezizomycotina</taxon>
        <taxon>Sordariomycetes</taxon>
        <taxon>Hypocreomycetidae</taxon>
        <taxon>Glomerellales</taxon>
        <taxon>Plectosphaerellaceae</taxon>
        <taxon>Plectosphaerella</taxon>
    </lineage>
</organism>
<evidence type="ECO:0000313" key="1">
    <source>
        <dbReference type="EMBL" id="KAH6667053.1"/>
    </source>
</evidence>
<protein>
    <submittedName>
        <fullName evidence="1">Uncharacterized protein</fullName>
    </submittedName>
</protein>
<reference evidence="1" key="1">
    <citation type="journal article" date="2021" name="Nat. Commun.">
        <title>Genetic determinants of endophytism in the Arabidopsis root mycobiome.</title>
        <authorList>
            <person name="Mesny F."/>
            <person name="Miyauchi S."/>
            <person name="Thiergart T."/>
            <person name="Pickel B."/>
            <person name="Atanasova L."/>
            <person name="Karlsson M."/>
            <person name="Huettel B."/>
            <person name="Barry K.W."/>
            <person name="Haridas S."/>
            <person name="Chen C."/>
            <person name="Bauer D."/>
            <person name="Andreopoulos W."/>
            <person name="Pangilinan J."/>
            <person name="LaButti K."/>
            <person name="Riley R."/>
            <person name="Lipzen A."/>
            <person name="Clum A."/>
            <person name="Drula E."/>
            <person name="Henrissat B."/>
            <person name="Kohler A."/>
            <person name="Grigoriev I.V."/>
            <person name="Martin F.M."/>
            <person name="Hacquard S."/>
        </authorList>
    </citation>
    <scope>NUCLEOTIDE SEQUENCE</scope>
    <source>
        <strain evidence="1">MPI-SDFR-AT-0117</strain>
    </source>
</reference>
<gene>
    <name evidence="1" type="ORF">F5X68DRAFT_143061</name>
</gene>
<keyword evidence="2" id="KW-1185">Reference proteome</keyword>
<evidence type="ECO:0000313" key="2">
    <source>
        <dbReference type="Proteomes" id="UP000770015"/>
    </source>
</evidence>